<sequence>MSPGYQSCDIDYFNISDITLTGLPIEGSAGFHDMVTGITPSLIQSLGDAASLEDAVGTSNIHSAELYEKPWMNSDEICFQLLQDGRRTIYMRQRPFLPIFFSRVAEMFEIIVFTANQSIYAEQLLDKMEGVGYTNIAVYRSVEEDIT</sequence>
<gene>
    <name evidence="2" type="ORF">CK203_025367</name>
</gene>
<dbReference type="SUPFAM" id="SSF56784">
    <property type="entry name" value="HAD-like"/>
    <property type="match status" value="1"/>
</dbReference>
<dbReference type="EMBL" id="QGNW01000072">
    <property type="protein sequence ID" value="RVX02084.1"/>
    <property type="molecule type" value="Genomic_DNA"/>
</dbReference>
<feature type="domain" description="FCP1 homology" evidence="1">
    <location>
        <begin position="66"/>
        <end position="147"/>
    </location>
</feature>
<evidence type="ECO:0000259" key="1">
    <source>
        <dbReference type="PROSITE" id="PS50969"/>
    </source>
</evidence>
<reference evidence="2 3" key="1">
    <citation type="journal article" date="2018" name="PLoS Genet.">
        <title>Population sequencing reveals clonal diversity and ancestral inbreeding in the grapevine cultivar Chardonnay.</title>
        <authorList>
            <person name="Roach M.J."/>
            <person name="Johnson D.L."/>
            <person name="Bohlmann J."/>
            <person name="van Vuuren H.J."/>
            <person name="Jones S.J."/>
            <person name="Pretorius I.S."/>
            <person name="Schmidt S.A."/>
            <person name="Borneman A.R."/>
        </authorList>
    </citation>
    <scope>NUCLEOTIDE SEQUENCE [LARGE SCALE GENOMIC DNA]</scope>
    <source>
        <strain evidence="3">cv. Chardonnay</strain>
        <tissue evidence="2">Leaf</tissue>
    </source>
</reference>
<dbReference type="InterPro" id="IPR036412">
    <property type="entry name" value="HAD-like_sf"/>
</dbReference>
<dbReference type="InterPro" id="IPR023214">
    <property type="entry name" value="HAD_sf"/>
</dbReference>
<dbReference type="PROSITE" id="PS50969">
    <property type="entry name" value="FCP1"/>
    <property type="match status" value="1"/>
</dbReference>
<dbReference type="KEGG" id="vvi:104877755"/>
<accession>A0A438IZG1</accession>
<dbReference type="Gramene" id="Vitis02g01468.t01">
    <property type="protein sequence ID" value="Vitis02g01468.t01.CDS"/>
    <property type="gene ID" value="Vitis02g01468"/>
</dbReference>
<dbReference type="InterPro" id="IPR004274">
    <property type="entry name" value="FCP1_dom"/>
</dbReference>
<proteinExistence type="predicted"/>
<comment type="caution">
    <text evidence="2">The sequence shown here is derived from an EMBL/GenBank/DDBJ whole genome shotgun (WGS) entry which is preliminary data.</text>
</comment>
<protein>
    <recommendedName>
        <fullName evidence="1">FCP1 homology domain-containing protein</fullName>
    </recommendedName>
</protein>
<organism evidence="2 3">
    <name type="scientific">Vitis vinifera</name>
    <name type="common">Grape</name>
    <dbReference type="NCBI Taxonomy" id="29760"/>
    <lineage>
        <taxon>Eukaryota</taxon>
        <taxon>Viridiplantae</taxon>
        <taxon>Streptophyta</taxon>
        <taxon>Embryophyta</taxon>
        <taxon>Tracheophyta</taxon>
        <taxon>Spermatophyta</taxon>
        <taxon>Magnoliopsida</taxon>
        <taxon>eudicotyledons</taxon>
        <taxon>Gunneridae</taxon>
        <taxon>Pentapetalae</taxon>
        <taxon>rosids</taxon>
        <taxon>Vitales</taxon>
        <taxon>Vitaceae</taxon>
        <taxon>Viteae</taxon>
        <taxon>Vitis</taxon>
    </lineage>
</organism>
<evidence type="ECO:0000313" key="2">
    <source>
        <dbReference type="EMBL" id="RVX02084.1"/>
    </source>
</evidence>
<dbReference type="Pfam" id="PF03031">
    <property type="entry name" value="NIF"/>
    <property type="match status" value="1"/>
</dbReference>
<name>A0A438IZG1_VITVI</name>
<evidence type="ECO:0000313" key="3">
    <source>
        <dbReference type="Proteomes" id="UP000288805"/>
    </source>
</evidence>
<dbReference type="Proteomes" id="UP000288805">
    <property type="component" value="Unassembled WGS sequence"/>
</dbReference>
<dbReference type="OrthoDB" id="277011at2759"/>
<dbReference type="AlphaFoldDB" id="A0A438IZG1"/>
<dbReference type="Gene3D" id="3.40.50.1000">
    <property type="entry name" value="HAD superfamily/HAD-like"/>
    <property type="match status" value="1"/>
</dbReference>